<dbReference type="Pfam" id="PF19124">
    <property type="entry name" value="DUF5808"/>
    <property type="match status" value="1"/>
</dbReference>
<feature type="transmembrane region" description="Helical" evidence="1">
    <location>
        <begin position="134"/>
        <end position="157"/>
    </location>
</feature>
<dbReference type="EMBL" id="JAGKSP010000028">
    <property type="protein sequence ID" value="MBP3966981.1"/>
    <property type="molecule type" value="Genomic_DNA"/>
</dbReference>
<gene>
    <name evidence="4" type="ORF">I8J30_30310</name>
</gene>
<keyword evidence="1" id="KW-0812">Transmembrane</keyword>
<dbReference type="PANTHER" id="PTHR37810:SF9">
    <property type="entry name" value="MEMBRANE PROTEIN"/>
    <property type="match status" value="1"/>
</dbReference>
<dbReference type="InterPro" id="IPR012867">
    <property type="entry name" value="DUF1648"/>
</dbReference>
<evidence type="ECO:0000259" key="2">
    <source>
        <dbReference type="Pfam" id="PF07853"/>
    </source>
</evidence>
<accession>A0ABS5CM89</accession>
<dbReference type="Pfam" id="PF07853">
    <property type="entry name" value="DUF1648"/>
    <property type="match status" value="1"/>
</dbReference>
<keyword evidence="1" id="KW-1133">Transmembrane helix</keyword>
<organism evidence="4 5">
    <name type="scientific">Paenibacillus lignilyticus</name>
    <dbReference type="NCBI Taxonomy" id="1172615"/>
    <lineage>
        <taxon>Bacteria</taxon>
        <taxon>Bacillati</taxon>
        <taxon>Bacillota</taxon>
        <taxon>Bacilli</taxon>
        <taxon>Bacillales</taxon>
        <taxon>Paenibacillaceae</taxon>
        <taxon>Paenibacillus</taxon>
    </lineage>
</organism>
<evidence type="ECO:0000256" key="1">
    <source>
        <dbReference type="SAM" id="Phobius"/>
    </source>
</evidence>
<feature type="transmembrane region" description="Helical" evidence="1">
    <location>
        <begin position="102"/>
        <end position="122"/>
    </location>
</feature>
<feature type="transmembrane region" description="Helical" evidence="1">
    <location>
        <begin position="210"/>
        <end position="230"/>
    </location>
</feature>
<feature type="transmembrane region" description="Helical" evidence="1">
    <location>
        <begin position="12"/>
        <end position="32"/>
    </location>
</feature>
<evidence type="ECO:0000313" key="4">
    <source>
        <dbReference type="EMBL" id="MBP3966981.1"/>
    </source>
</evidence>
<comment type="caution">
    <text evidence="4">The sequence shown here is derived from an EMBL/GenBank/DDBJ whole genome shotgun (WGS) entry which is preliminary data.</text>
</comment>
<feature type="transmembrane region" description="Helical" evidence="1">
    <location>
        <begin position="52"/>
        <end position="81"/>
    </location>
</feature>
<sequence length="231" mass="25943">MNKNHKQSVAPGWYLLQVGLIAVSAISAVLLWEQIPDTLAVHYNSSFHPDRYAAKGFGPVFLFNIVQLFLLAILMGADYAVKHAKQQRGLEMTNEKSRQFRYANSVFLYGLSLLLVLYFSYVQATTLYGWSRPLLLIGTIALFLLIIGGLAFLIIYIRRLRLSQQSDGDLGEEGRWMAGGIYYNPQDPSIFVPKKYGIGWTLNFGRPMGWLVIATLFAIPFLIAGVVALME</sequence>
<dbReference type="InterPro" id="IPR043831">
    <property type="entry name" value="DUF5808"/>
</dbReference>
<keyword evidence="5" id="KW-1185">Reference proteome</keyword>
<dbReference type="RefSeq" id="WP_210664151.1">
    <property type="nucleotide sequence ID" value="NZ_JAGKSP010000028.1"/>
</dbReference>
<dbReference type="PANTHER" id="PTHR37810">
    <property type="entry name" value="IMMUNITY PROTEIN SDPI"/>
    <property type="match status" value="1"/>
</dbReference>
<feature type="domain" description="DUF1648" evidence="2">
    <location>
        <begin position="20"/>
        <end position="67"/>
    </location>
</feature>
<name>A0ABS5CM89_9BACL</name>
<feature type="domain" description="DUF5808" evidence="3">
    <location>
        <begin position="185"/>
        <end position="210"/>
    </location>
</feature>
<evidence type="ECO:0000259" key="3">
    <source>
        <dbReference type="Pfam" id="PF19124"/>
    </source>
</evidence>
<reference evidence="4 5" key="1">
    <citation type="submission" date="2021-04" db="EMBL/GenBank/DDBJ databases">
        <title>Paenibacillus sp. DLE-14 whole genome sequence.</title>
        <authorList>
            <person name="Ham Y.J."/>
        </authorList>
    </citation>
    <scope>NUCLEOTIDE SEQUENCE [LARGE SCALE GENOMIC DNA]</scope>
    <source>
        <strain evidence="4 5">DLE-14</strain>
    </source>
</reference>
<evidence type="ECO:0000313" key="5">
    <source>
        <dbReference type="Proteomes" id="UP000673394"/>
    </source>
</evidence>
<keyword evidence="1" id="KW-0472">Membrane</keyword>
<proteinExistence type="predicted"/>
<dbReference type="Proteomes" id="UP000673394">
    <property type="component" value="Unassembled WGS sequence"/>
</dbReference>
<protein>
    <submittedName>
        <fullName evidence="4">DUF1648 domain-containing protein</fullName>
    </submittedName>
</protein>